<keyword evidence="2" id="KW-1133">Transmembrane helix</keyword>
<keyword evidence="4" id="KW-1185">Reference proteome</keyword>
<protein>
    <submittedName>
        <fullName evidence="3">Uncharacterized protein</fullName>
    </submittedName>
</protein>
<feature type="region of interest" description="Disordered" evidence="1">
    <location>
        <begin position="126"/>
        <end position="164"/>
    </location>
</feature>
<dbReference type="EMBL" id="BQFW01000007">
    <property type="protein sequence ID" value="GJJ73276.1"/>
    <property type="molecule type" value="Genomic_DNA"/>
</dbReference>
<comment type="caution">
    <text evidence="3">The sequence shown here is derived from an EMBL/GenBank/DDBJ whole genome shotgun (WGS) entry which is preliminary data.</text>
</comment>
<reference evidence="3" key="2">
    <citation type="journal article" date="2022" name="Microbiol. Resour. Announc.">
        <title>Whole-Genome Sequence of Entomortierella parvispora E1425, a Mucoromycotan Fungus Associated with Burkholderiaceae-Related Endosymbiotic Bacteria.</title>
        <authorList>
            <person name="Herlambang A."/>
            <person name="Guo Y."/>
            <person name="Takashima Y."/>
            <person name="Narisawa K."/>
            <person name="Ohta H."/>
            <person name="Nishizawa T."/>
        </authorList>
    </citation>
    <scope>NUCLEOTIDE SEQUENCE</scope>
    <source>
        <strain evidence="3">E1425</strain>
    </source>
</reference>
<organism evidence="3 4">
    <name type="scientific">Entomortierella parvispora</name>
    <dbReference type="NCBI Taxonomy" id="205924"/>
    <lineage>
        <taxon>Eukaryota</taxon>
        <taxon>Fungi</taxon>
        <taxon>Fungi incertae sedis</taxon>
        <taxon>Mucoromycota</taxon>
        <taxon>Mortierellomycotina</taxon>
        <taxon>Mortierellomycetes</taxon>
        <taxon>Mortierellales</taxon>
        <taxon>Mortierellaceae</taxon>
        <taxon>Entomortierella</taxon>
    </lineage>
</organism>
<feature type="transmembrane region" description="Helical" evidence="2">
    <location>
        <begin position="6"/>
        <end position="28"/>
    </location>
</feature>
<dbReference type="Proteomes" id="UP000827284">
    <property type="component" value="Unassembled WGS sequence"/>
</dbReference>
<dbReference type="AlphaFoldDB" id="A0A9P3HB00"/>
<keyword evidence="2" id="KW-0812">Transmembrane</keyword>
<evidence type="ECO:0000256" key="2">
    <source>
        <dbReference type="SAM" id="Phobius"/>
    </source>
</evidence>
<evidence type="ECO:0000256" key="1">
    <source>
        <dbReference type="SAM" id="MobiDB-lite"/>
    </source>
</evidence>
<proteinExistence type="predicted"/>
<feature type="compositionally biased region" description="Pro residues" evidence="1">
    <location>
        <begin position="153"/>
        <end position="164"/>
    </location>
</feature>
<evidence type="ECO:0000313" key="4">
    <source>
        <dbReference type="Proteomes" id="UP000827284"/>
    </source>
</evidence>
<accession>A0A9P3HB00</accession>
<name>A0A9P3HB00_9FUNG</name>
<keyword evidence="2" id="KW-0472">Membrane</keyword>
<reference evidence="3" key="1">
    <citation type="submission" date="2021-11" db="EMBL/GenBank/DDBJ databases">
        <authorList>
            <person name="Herlambang A."/>
            <person name="Guo Y."/>
            <person name="Takashima Y."/>
            <person name="Nishizawa T."/>
        </authorList>
    </citation>
    <scope>NUCLEOTIDE SEQUENCE</scope>
    <source>
        <strain evidence="3">E1425</strain>
    </source>
</reference>
<evidence type="ECO:0000313" key="3">
    <source>
        <dbReference type="EMBL" id="GJJ73276.1"/>
    </source>
</evidence>
<gene>
    <name evidence="3" type="ORF">EMPS_05634</name>
</gene>
<sequence length="164" mass="17099">MNSPTSTARPIIIALVVVLLLGLIFSCLRRRRMLLLQQQQLLQNQATELSADNLQSVYVYHYPPPPGNPLALPPQAVGSPAATGYGYYTPPASAPPRLSGTYNAGYPPMSPAGGAQYIPAQDGSAGLAGAQNTTSTTTTTTVIVPAGDQDNTAPPPPYSPTVPK</sequence>